<dbReference type="Gene3D" id="3.50.50.60">
    <property type="entry name" value="FAD/NAD(P)-binding domain"/>
    <property type="match status" value="1"/>
</dbReference>
<dbReference type="InterPro" id="IPR006076">
    <property type="entry name" value="FAD-dep_OxRdtase"/>
</dbReference>
<dbReference type="GO" id="GO:0050660">
    <property type="term" value="F:flavin adenine dinucleotide binding"/>
    <property type="evidence" value="ECO:0007669"/>
    <property type="project" value="InterPro"/>
</dbReference>
<dbReference type="Gene3D" id="3.30.9.10">
    <property type="entry name" value="D-Amino Acid Oxidase, subunit A, domain 2"/>
    <property type="match status" value="1"/>
</dbReference>
<evidence type="ECO:0000313" key="7">
    <source>
        <dbReference type="EMBL" id="KAG2215210.1"/>
    </source>
</evidence>
<reference evidence="7 8" key="1">
    <citation type="submission" date="2020-12" db="EMBL/GenBank/DDBJ databases">
        <title>Metabolic potential, ecology and presence of endohyphal bacteria is reflected in genomic diversity of Mucoromycotina.</title>
        <authorList>
            <person name="Muszewska A."/>
            <person name="Okrasinska A."/>
            <person name="Steczkiewicz K."/>
            <person name="Drgas O."/>
            <person name="Orlowska M."/>
            <person name="Perlinska-Lenart U."/>
            <person name="Aleksandrzak-Piekarczyk T."/>
            <person name="Szatraj K."/>
            <person name="Zielenkiewicz U."/>
            <person name="Pilsyk S."/>
            <person name="Malc E."/>
            <person name="Mieczkowski P."/>
            <person name="Kruszewska J.S."/>
            <person name="Biernat P."/>
            <person name="Pawlowska J."/>
        </authorList>
    </citation>
    <scope>NUCLEOTIDE SEQUENCE [LARGE SCALE GENOMIC DNA]</scope>
    <source>
        <strain evidence="7 8">CBS 142.35</strain>
    </source>
</reference>
<evidence type="ECO:0000256" key="4">
    <source>
        <dbReference type="ARBA" id="ARBA00022827"/>
    </source>
</evidence>
<name>A0A8H7VCC4_9FUNG</name>
<feature type="domain" description="FAD dependent oxidoreductase" evidence="6">
    <location>
        <begin position="13"/>
        <end position="389"/>
    </location>
</feature>
<dbReference type="Pfam" id="PF01266">
    <property type="entry name" value="DAO"/>
    <property type="match status" value="1"/>
</dbReference>
<proteinExistence type="inferred from homology"/>
<evidence type="ECO:0000256" key="2">
    <source>
        <dbReference type="ARBA" id="ARBA00010989"/>
    </source>
</evidence>
<evidence type="ECO:0000259" key="6">
    <source>
        <dbReference type="Pfam" id="PF01266"/>
    </source>
</evidence>
<comment type="cofactor">
    <cofactor evidence="1">
        <name>FAD</name>
        <dbReference type="ChEBI" id="CHEBI:57692"/>
    </cofactor>
</comment>
<sequence length="453" mass="50372">MSSYILPPPSGSKIIIVGAGAFGLSTAYALSLKNKYEIWVFDRDQIPIPDAASTDISKVVRMDYGAATQNMQLMIEGLPIWKQWNKERKAKGKTPVFYKTGAVFFSQNNKYTDYSAASIKHIREAGYGHVIEELTGKDIVDRFPHFKGAVENGYNLAYLNKEAGWCDSSEAIKHIYEKCVNNGVRFVLGPNIGCFEKLYQQGNKVLGIQTKDQKIHYSDRVIIAAGPWTAGLIDLGDKLTATGQIVVHFKPPASSIFSQIKNQPVWSADPGFYGFPMTSEGKLKVALHSLGYYNQRTSDGKSVPRTQVTHRNDTIPIKALKEFREFLSKFFPQTSTMDVHYSRVCWYSDSQDSNFLVAPHPNLENIIIASGDSGHGMKFLPVVGLKIAQIVEGLDTDYSRAWGWREVNGSSAAFDAMRAGKSVDLKPLQLEDPNNDETRMCTATDLKATISKL</sequence>
<dbReference type="PANTHER" id="PTHR10961:SF46">
    <property type="entry name" value="PEROXISOMAL SARCOSINE OXIDASE"/>
    <property type="match status" value="1"/>
</dbReference>
<evidence type="ECO:0000256" key="3">
    <source>
        <dbReference type="ARBA" id="ARBA00022630"/>
    </source>
</evidence>
<evidence type="ECO:0000256" key="1">
    <source>
        <dbReference type="ARBA" id="ARBA00001974"/>
    </source>
</evidence>
<dbReference type="OrthoDB" id="2219495at2759"/>
<evidence type="ECO:0000256" key="5">
    <source>
        <dbReference type="ARBA" id="ARBA00023002"/>
    </source>
</evidence>
<dbReference type="EMBL" id="JAEPRB010000539">
    <property type="protein sequence ID" value="KAG2215210.1"/>
    <property type="molecule type" value="Genomic_DNA"/>
</dbReference>
<evidence type="ECO:0000313" key="8">
    <source>
        <dbReference type="Proteomes" id="UP000646827"/>
    </source>
</evidence>
<dbReference type="Proteomes" id="UP000646827">
    <property type="component" value="Unassembled WGS sequence"/>
</dbReference>
<dbReference type="InterPro" id="IPR036188">
    <property type="entry name" value="FAD/NAD-bd_sf"/>
</dbReference>
<keyword evidence="5" id="KW-0560">Oxidoreductase</keyword>
<dbReference type="PANTHER" id="PTHR10961">
    <property type="entry name" value="PEROXISOMAL SARCOSINE OXIDASE"/>
    <property type="match status" value="1"/>
</dbReference>
<accession>A0A8H7VCC4</accession>
<dbReference type="GO" id="GO:0008115">
    <property type="term" value="F:sarcosine oxidase activity"/>
    <property type="evidence" value="ECO:0007669"/>
    <property type="project" value="TreeGrafter"/>
</dbReference>
<organism evidence="7 8">
    <name type="scientific">Circinella minor</name>
    <dbReference type="NCBI Taxonomy" id="1195481"/>
    <lineage>
        <taxon>Eukaryota</taxon>
        <taxon>Fungi</taxon>
        <taxon>Fungi incertae sedis</taxon>
        <taxon>Mucoromycota</taxon>
        <taxon>Mucoromycotina</taxon>
        <taxon>Mucoromycetes</taxon>
        <taxon>Mucorales</taxon>
        <taxon>Lichtheimiaceae</taxon>
        <taxon>Circinella</taxon>
    </lineage>
</organism>
<keyword evidence="4" id="KW-0274">FAD</keyword>
<dbReference type="SUPFAM" id="SSF54373">
    <property type="entry name" value="FAD-linked reductases, C-terminal domain"/>
    <property type="match status" value="1"/>
</dbReference>
<keyword evidence="8" id="KW-1185">Reference proteome</keyword>
<comment type="caution">
    <text evidence="7">The sequence shown here is derived from an EMBL/GenBank/DDBJ whole genome shotgun (WGS) entry which is preliminary data.</text>
</comment>
<keyword evidence="3" id="KW-0285">Flavoprotein</keyword>
<dbReference type="AlphaFoldDB" id="A0A8H7VCC4"/>
<comment type="similarity">
    <text evidence="2">Belongs to the MSOX/MTOX family.</text>
</comment>
<dbReference type="InterPro" id="IPR045170">
    <property type="entry name" value="MTOX"/>
</dbReference>
<dbReference type="SUPFAM" id="SSF51905">
    <property type="entry name" value="FAD/NAD(P)-binding domain"/>
    <property type="match status" value="1"/>
</dbReference>
<protein>
    <recommendedName>
        <fullName evidence="6">FAD dependent oxidoreductase domain-containing protein</fullName>
    </recommendedName>
</protein>
<gene>
    <name evidence="7" type="ORF">INT45_013321</name>
</gene>